<feature type="region of interest" description="Disordered" evidence="4">
    <location>
        <begin position="1"/>
        <end position="73"/>
    </location>
</feature>
<dbReference type="eggNOG" id="KOG4109">
    <property type="taxonomic scope" value="Eukaryota"/>
</dbReference>
<dbReference type="SMR" id="A0A1D8PNX3"/>
<dbReference type="InterPro" id="IPR049629">
    <property type="entry name" value="DPY30_SDC1_DD"/>
</dbReference>
<dbReference type="CGD" id="CAL0000182262">
    <property type="gene designation" value="SDC1"/>
</dbReference>
<dbReference type="CDD" id="cd22965">
    <property type="entry name" value="DD_DPY30_SDC1"/>
    <property type="match status" value="1"/>
</dbReference>
<sequence length="128" mass="14336">METPISNQDTAKENLETHANESIDNSDQTENKPTNGSVDEKPQSSNPMEIDTKEESTKSQINTPVPNENSQLPMHEIVGGSSVRRYLNQHLTKTLLEGLKEVAQIKPEDPLKYLGEYLISKSNKSKKE</sequence>
<feature type="compositionally biased region" description="Polar residues" evidence="4">
    <location>
        <begin position="22"/>
        <end position="47"/>
    </location>
</feature>
<dbReference type="GO" id="GO:0005634">
    <property type="term" value="C:nucleus"/>
    <property type="evidence" value="ECO:0007669"/>
    <property type="project" value="UniProtKB-SubCell"/>
</dbReference>
<organism evidence="6 7">
    <name type="scientific">Candida albicans (strain SC5314 / ATCC MYA-2876)</name>
    <name type="common">Yeast</name>
    <dbReference type="NCBI Taxonomy" id="237561"/>
    <lineage>
        <taxon>Eukaryota</taxon>
        <taxon>Fungi</taxon>
        <taxon>Dikarya</taxon>
        <taxon>Ascomycota</taxon>
        <taxon>Saccharomycotina</taxon>
        <taxon>Pichiomycetes</taxon>
        <taxon>Debaryomycetaceae</taxon>
        <taxon>Candida/Lodderomyces clade</taxon>
        <taxon>Candida</taxon>
    </lineage>
</organism>
<evidence type="ECO:0000256" key="3">
    <source>
        <dbReference type="ARBA" id="ARBA00023242"/>
    </source>
</evidence>
<keyword evidence="7" id="KW-1185">Reference proteome</keyword>
<evidence type="ECO:0000313" key="6">
    <source>
        <dbReference type="EMBL" id="AOW29825.1"/>
    </source>
</evidence>
<comment type="subcellular location">
    <subcellularLocation>
        <location evidence="1">Nucleus</location>
    </subcellularLocation>
</comment>
<dbReference type="RefSeq" id="XP_721810.1">
    <property type="nucleotide sequence ID" value="XM_716717.1"/>
</dbReference>
<dbReference type="InParanoid" id="A0A1D8PNX3"/>
<accession>A0A1D8PNX3</accession>
<gene>
    <name evidence="5 6" type="primary">SDC1</name>
    <name evidence="6" type="ordered locus">CAALFM_C504160WA</name>
    <name evidence="5" type="ordered locus">orf19.11380</name>
</gene>
<comment type="similarity">
    <text evidence="2">Belongs to the dpy-30 family.</text>
</comment>
<keyword evidence="3" id="KW-0539">Nucleus</keyword>
<dbReference type="Gene3D" id="1.20.890.10">
    <property type="entry name" value="cAMP-dependent protein kinase regulatory subunit, dimerization-anchoring domain"/>
    <property type="match status" value="1"/>
</dbReference>
<reference evidence="6 7" key="2">
    <citation type="journal article" date="2007" name="Genome Biol.">
        <title>Assembly of the Candida albicans genome into sixteen supercontigs aligned on the eight chromosomes.</title>
        <authorList>
            <person name="van het Hoog M."/>
            <person name="Rast T.J."/>
            <person name="Martchenko M."/>
            <person name="Grindle S."/>
            <person name="Dignard D."/>
            <person name="Hogues H."/>
            <person name="Cuomo C."/>
            <person name="Berriman M."/>
            <person name="Scherer S."/>
            <person name="Magee B.B."/>
            <person name="Whiteway M."/>
            <person name="Chibana H."/>
            <person name="Nantel A."/>
            <person name="Magee P.T."/>
        </authorList>
    </citation>
    <scope>GENOME REANNOTATION</scope>
    <source>
        <strain evidence="7">SC5314 / ATCC MYA-2876</strain>
    </source>
</reference>
<evidence type="ECO:0000313" key="7">
    <source>
        <dbReference type="Proteomes" id="UP000000559"/>
    </source>
</evidence>
<feature type="compositionally biased region" description="Basic and acidic residues" evidence="4">
    <location>
        <begin position="10"/>
        <end position="21"/>
    </location>
</feature>
<evidence type="ECO:0000256" key="4">
    <source>
        <dbReference type="SAM" id="MobiDB-lite"/>
    </source>
</evidence>
<dbReference type="Pfam" id="PF05186">
    <property type="entry name" value="Dpy-30"/>
    <property type="match status" value="1"/>
</dbReference>
<dbReference type="VEuPathDB" id="FungiDB:C5_04160W_A"/>
<dbReference type="Proteomes" id="UP000000559">
    <property type="component" value="Chromosome 5"/>
</dbReference>
<evidence type="ECO:0000313" key="5">
    <source>
        <dbReference type="CGD" id="CAL0000182262"/>
    </source>
</evidence>
<dbReference type="GeneID" id="3636542"/>
<reference evidence="6 7" key="3">
    <citation type="journal article" date="2013" name="Genome Biol.">
        <title>Assembly of a phased diploid Candida albicans genome facilitates allele-specific measurements and provides a simple model for repeat and indel structure.</title>
        <authorList>
            <person name="Muzzey D."/>
            <person name="Schwartz K."/>
            <person name="Weissman J.S."/>
            <person name="Sherlock G."/>
        </authorList>
    </citation>
    <scope>NUCLEOTIDE SEQUENCE [LARGE SCALE GENOMIC DNA]</scope>
    <source>
        <strain evidence="7">SC5314 / ATCC MYA-2876</strain>
    </source>
</reference>
<dbReference type="FunCoup" id="A0A1D8PNX3">
    <property type="interactions" value="120"/>
</dbReference>
<dbReference type="KEGG" id="cal:CAALFM_C504160WA"/>
<proteinExistence type="inferred from homology"/>
<dbReference type="EMBL" id="CP017627">
    <property type="protein sequence ID" value="AOW29825.1"/>
    <property type="molecule type" value="Genomic_DNA"/>
</dbReference>
<protein>
    <submittedName>
        <fullName evidence="6">Sdc1p</fullName>
    </submittedName>
</protein>
<dbReference type="OrthoDB" id="417678at2759"/>
<feature type="compositionally biased region" description="Polar residues" evidence="4">
    <location>
        <begin position="58"/>
        <end position="72"/>
    </location>
</feature>
<name>A0A1D8PNX3_CANAL</name>
<evidence type="ECO:0000256" key="2">
    <source>
        <dbReference type="ARBA" id="ARBA00010849"/>
    </source>
</evidence>
<reference evidence="6 7" key="1">
    <citation type="journal article" date="2004" name="Proc. Natl. Acad. Sci. U.S.A.">
        <title>The diploid genome sequence of Candida albicans.</title>
        <authorList>
            <person name="Jones T."/>
            <person name="Federspiel N.A."/>
            <person name="Chibana H."/>
            <person name="Dungan J."/>
            <person name="Kalman S."/>
            <person name="Magee B.B."/>
            <person name="Newport G."/>
            <person name="Thorstenson Y.R."/>
            <person name="Agabian N."/>
            <person name="Magee P.T."/>
            <person name="Davis R.W."/>
            <person name="Scherer S."/>
        </authorList>
    </citation>
    <scope>NUCLEOTIDE SEQUENCE [LARGE SCALE GENOMIC DNA]</scope>
    <source>
        <strain evidence="7">SC5314 / ATCC MYA-2876</strain>
    </source>
</reference>
<dbReference type="InterPro" id="IPR007858">
    <property type="entry name" value="Dpy-30_motif"/>
</dbReference>
<evidence type="ECO:0000256" key="1">
    <source>
        <dbReference type="ARBA" id="ARBA00004123"/>
    </source>
</evidence>
<dbReference type="AlphaFoldDB" id="A0A1D8PNX3"/>
<dbReference type="STRING" id="237561.A0A1D8PNX3"/>